<feature type="transmembrane region" description="Helical" evidence="12">
    <location>
        <begin position="274"/>
        <end position="299"/>
    </location>
</feature>
<organism evidence="15 17">
    <name type="scientific">Trichobilharzia regenti</name>
    <name type="common">Nasal bird schistosome</name>
    <dbReference type="NCBI Taxonomy" id="157069"/>
    <lineage>
        <taxon>Eukaryota</taxon>
        <taxon>Metazoa</taxon>
        <taxon>Spiralia</taxon>
        <taxon>Lophotrochozoa</taxon>
        <taxon>Platyhelminthes</taxon>
        <taxon>Trematoda</taxon>
        <taxon>Digenea</taxon>
        <taxon>Strigeidida</taxon>
        <taxon>Schistosomatoidea</taxon>
        <taxon>Schistosomatidae</taxon>
        <taxon>Trichobilharzia</taxon>
    </lineage>
</organism>
<evidence type="ECO:0000256" key="7">
    <source>
        <dbReference type="ARBA" id="ARBA00023157"/>
    </source>
</evidence>
<keyword evidence="4 12" id="KW-1133">Transmembrane helix</keyword>
<reference evidence="16 17" key="2">
    <citation type="submission" date="2023-11" db="UniProtKB">
        <authorList>
            <consortium name="WormBaseParasite"/>
        </authorList>
    </citation>
    <scope>IDENTIFICATION</scope>
</reference>
<keyword evidence="13" id="KW-0732">Signal</keyword>
<evidence type="ECO:0000256" key="1">
    <source>
        <dbReference type="ARBA" id="ARBA00004651"/>
    </source>
</evidence>
<keyword evidence="2" id="KW-1003">Cell membrane</keyword>
<feature type="transmembrane region" description="Helical" evidence="12">
    <location>
        <begin position="123"/>
        <end position="154"/>
    </location>
</feature>
<evidence type="ECO:0000256" key="2">
    <source>
        <dbReference type="ARBA" id="ARBA00022475"/>
    </source>
</evidence>
<dbReference type="SUPFAM" id="SSF81321">
    <property type="entry name" value="Family A G protein-coupled receptor-like"/>
    <property type="match status" value="1"/>
</dbReference>
<dbReference type="PANTHER" id="PTHR45695">
    <property type="entry name" value="LEUCOKININ RECEPTOR-RELATED"/>
    <property type="match status" value="1"/>
</dbReference>
<keyword evidence="10" id="KW-0807">Transducer</keyword>
<dbReference type="InterPro" id="IPR017452">
    <property type="entry name" value="GPCR_Rhodpsn_7TM"/>
</dbReference>
<feature type="compositionally biased region" description="Low complexity" evidence="11">
    <location>
        <begin position="397"/>
        <end position="413"/>
    </location>
</feature>
<evidence type="ECO:0000256" key="9">
    <source>
        <dbReference type="ARBA" id="ARBA00023180"/>
    </source>
</evidence>
<evidence type="ECO:0000256" key="10">
    <source>
        <dbReference type="ARBA" id="ARBA00023224"/>
    </source>
</evidence>
<sequence>MLNLTMRLLIMLIVLLPVSTDSTDNSLYKDIQLETTTHSVIRPDIEISVIIMACVVCCIVTVGIIGNVLVICVLTCNRKRMVYETFCVGLAVTDLIYLTMTSPITVMQYFLKSWIFGIFWCKVFNFIVQVTVFSSAFMLLGLTTSRFLAVVLPWQNLKTTEIQAKLVCVGAWLVGIIFALPIMIFQVLTPDPSYDDVLPHNITMLNTIPPIRIDNNSYYMTDIPQYQTATIANFKDVANNFITNNNINNNNNENCNREVLCREKFPSQSSRTGYQLFVLLSTYVLPFTCILILNSCIVLKLKQKNVTERERNRFRRFSAHDSSLYARNSNTSNTANNNNSDKTADNLDNRKASNTSNKLNLLKNKRKRHTDKNQQNVEINMLDNMNENCSSHRRHYNNNNNNNNNNAQNQQQNLEQQISNDTVTSSNMTGTTSPEYHETGSVIPTVNNSIQTHNLPENLSPNNPNELVRATRELKKKRLRSKATKLVVLVTTLWGVCWLPTHIINSWFFFDEASFPFIPAMKIAKLISQTLSFAASCVNPIVYSILTGSFKTALSNRFRKRNRHDRTKTELYYISE</sequence>
<reference evidence="15" key="1">
    <citation type="submission" date="2022-06" db="EMBL/GenBank/DDBJ databases">
        <authorList>
            <person name="Berger JAMES D."/>
            <person name="Berger JAMES D."/>
        </authorList>
    </citation>
    <scope>NUCLEOTIDE SEQUENCE [LARGE SCALE GENOMIC DNA]</scope>
</reference>
<proteinExistence type="predicted"/>
<name>A0AA85K5F1_TRIRE</name>
<comment type="subcellular location">
    <subcellularLocation>
        <location evidence="1">Cell membrane</location>
        <topology evidence="1">Multi-pass membrane protein</topology>
    </subcellularLocation>
</comment>
<evidence type="ECO:0000256" key="8">
    <source>
        <dbReference type="ARBA" id="ARBA00023170"/>
    </source>
</evidence>
<accession>A0AA85K5F1</accession>
<dbReference type="GO" id="GO:0005886">
    <property type="term" value="C:plasma membrane"/>
    <property type="evidence" value="ECO:0007669"/>
    <property type="project" value="UniProtKB-SubCell"/>
</dbReference>
<evidence type="ECO:0000256" key="13">
    <source>
        <dbReference type="SAM" id="SignalP"/>
    </source>
</evidence>
<keyword evidence="8" id="KW-0675">Receptor</keyword>
<evidence type="ECO:0000256" key="5">
    <source>
        <dbReference type="ARBA" id="ARBA00023040"/>
    </source>
</evidence>
<evidence type="ECO:0000259" key="14">
    <source>
        <dbReference type="PROSITE" id="PS50262"/>
    </source>
</evidence>
<dbReference type="WBParaSite" id="TREG1_71450.2">
    <property type="protein sequence ID" value="TREG1_71450.2"/>
    <property type="gene ID" value="TREG1_71450"/>
</dbReference>
<keyword evidence="3 12" id="KW-0812">Transmembrane</keyword>
<feature type="chain" id="PRO_5044704924" description="G-protein coupled receptors family 1 profile domain-containing protein" evidence="13">
    <location>
        <begin position="21"/>
        <end position="576"/>
    </location>
</feature>
<keyword evidence="9" id="KW-0325">Glycoprotein</keyword>
<evidence type="ECO:0000256" key="3">
    <source>
        <dbReference type="ARBA" id="ARBA00022692"/>
    </source>
</evidence>
<keyword evidence="7" id="KW-1015">Disulfide bond</keyword>
<dbReference type="AlphaFoldDB" id="A0AA85K5F1"/>
<evidence type="ECO:0000256" key="11">
    <source>
        <dbReference type="SAM" id="MobiDB-lite"/>
    </source>
</evidence>
<feature type="transmembrane region" description="Helical" evidence="12">
    <location>
        <begin position="47"/>
        <end position="74"/>
    </location>
</feature>
<dbReference type="WBParaSite" id="TREG1_71450.1">
    <property type="protein sequence ID" value="TREG1_71450.1"/>
    <property type="gene ID" value="TREG1_71450"/>
</dbReference>
<evidence type="ECO:0000256" key="6">
    <source>
        <dbReference type="ARBA" id="ARBA00023136"/>
    </source>
</evidence>
<keyword evidence="5" id="KW-0297">G-protein coupled receptor</keyword>
<dbReference type="GO" id="GO:0004930">
    <property type="term" value="F:G protein-coupled receptor activity"/>
    <property type="evidence" value="ECO:0007669"/>
    <property type="project" value="UniProtKB-KW"/>
</dbReference>
<feature type="domain" description="G-protein coupled receptors family 1 profile" evidence="14">
    <location>
        <begin position="66"/>
        <end position="543"/>
    </location>
</feature>
<feature type="region of interest" description="Disordered" evidence="11">
    <location>
        <begin position="325"/>
        <end position="413"/>
    </location>
</feature>
<keyword evidence="15" id="KW-1185">Reference proteome</keyword>
<feature type="compositionally biased region" description="Basic and acidic residues" evidence="11">
    <location>
        <begin position="342"/>
        <end position="351"/>
    </location>
</feature>
<evidence type="ECO:0000256" key="12">
    <source>
        <dbReference type="SAM" id="Phobius"/>
    </source>
</evidence>
<feature type="signal peptide" evidence="13">
    <location>
        <begin position="1"/>
        <end position="20"/>
    </location>
</feature>
<dbReference type="InterPro" id="IPR000276">
    <property type="entry name" value="GPCR_Rhodpsn"/>
</dbReference>
<protein>
    <recommendedName>
        <fullName evidence="14">G-protein coupled receptors family 1 profile domain-containing protein</fullName>
    </recommendedName>
</protein>
<evidence type="ECO:0000313" key="15">
    <source>
        <dbReference type="Proteomes" id="UP000050795"/>
    </source>
</evidence>
<feature type="transmembrane region" description="Helical" evidence="12">
    <location>
        <begin position="530"/>
        <end position="554"/>
    </location>
</feature>
<dbReference type="Gene3D" id="1.20.1070.10">
    <property type="entry name" value="Rhodopsin 7-helix transmembrane proteins"/>
    <property type="match status" value="2"/>
</dbReference>
<feature type="transmembrane region" description="Helical" evidence="12">
    <location>
        <begin position="86"/>
        <end position="111"/>
    </location>
</feature>
<dbReference type="Proteomes" id="UP000050795">
    <property type="component" value="Unassembled WGS sequence"/>
</dbReference>
<dbReference type="Pfam" id="PF00001">
    <property type="entry name" value="7tm_1"/>
    <property type="match status" value="2"/>
</dbReference>
<evidence type="ECO:0000256" key="4">
    <source>
        <dbReference type="ARBA" id="ARBA00022989"/>
    </source>
</evidence>
<feature type="compositionally biased region" description="Low complexity" evidence="11">
    <location>
        <begin position="328"/>
        <end position="341"/>
    </location>
</feature>
<evidence type="ECO:0000313" key="16">
    <source>
        <dbReference type="WBParaSite" id="TREG1_71450.1"/>
    </source>
</evidence>
<dbReference type="PRINTS" id="PR00237">
    <property type="entry name" value="GPCRRHODOPSN"/>
</dbReference>
<feature type="compositionally biased region" description="Polar residues" evidence="11">
    <location>
        <begin position="373"/>
        <end position="389"/>
    </location>
</feature>
<dbReference type="PANTHER" id="PTHR45695:SF23">
    <property type="entry name" value="GALANIN-LIKE G-PROTEIN COUPLED RECEPTOR NPR-9"/>
    <property type="match status" value="1"/>
</dbReference>
<feature type="transmembrane region" description="Helical" evidence="12">
    <location>
        <begin position="166"/>
        <end position="188"/>
    </location>
</feature>
<keyword evidence="6 12" id="KW-0472">Membrane</keyword>
<evidence type="ECO:0000313" key="17">
    <source>
        <dbReference type="WBParaSite" id="TREG1_71450.2"/>
    </source>
</evidence>
<dbReference type="PROSITE" id="PS50262">
    <property type="entry name" value="G_PROTEIN_RECEP_F1_2"/>
    <property type="match status" value="1"/>
</dbReference>
<feature type="transmembrane region" description="Helical" evidence="12">
    <location>
        <begin position="486"/>
        <end position="510"/>
    </location>
</feature>